<feature type="region of interest" description="Disordered" evidence="1">
    <location>
        <begin position="168"/>
        <end position="193"/>
    </location>
</feature>
<evidence type="ECO:0000256" key="1">
    <source>
        <dbReference type="SAM" id="MobiDB-lite"/>
    </source>
</evidence>
<evidence type="ECO:0000313" key="2">
    <source>
        <dbReference type="EMBL" id="KAH7112177.1"/>
    </source>
</evidence>
<protein>
    <submittedName>
        <fullName evidence="2">Uncharacterized protein</fullName>
    </submittedName>
</protein>
<dbReference type="EMBL" id="JAGMWT010000022">
    <property type="protein sequence ID" value="KAH7112177.1"/>
    <property type="molecule type" value="Genomic_DNA"/>
</dbReference>
<sequence length="506" mass="55350">MQSKAIFLCTTKPPLQAGDLTRMKEIPRGESRRRVDWYRSEDHGWLDQESSSYTSDQTGGCAMVTCRVPRKQGKIVKSSKSNAFRRLVVHRQECKRVGDDGRVRRIESKHERGLIQPVSLSVQSASLEAWLASRLKGYLGVGQERVIPGQDQNTWAPRTEIRDKAVNYDVPPQGSRGLGAGYNESQAHDDGSTEPSVWQLLWHPSIHCYAEGWAMAHSRGESSNAASLAGEGHGREESASKRAIYNVKSSADQQPIGATWRCSGGDRTTVVYIRAYKSDFGSRYTVVCAFVVARANPQPSSLHHQPSIMPGSQKKGKEREKRKRKLSVGPPHPLLRLARSYRRAVAPVRGSLAPCREDVGVVMVGRESPGAEVELSHAIINGSPPCPDVGPVDSAKRNRAGAGGNERLEAVSESNGEFEGARWLEAAAMAAAWWRCSRSGGSSGGCGGGLCIVQCAVQCSAVHSTDTYMMVRKQMYQIITFRPDRPDRPDYSKVTARPTGEPPTAA</sequence>
<dbReference type="Proteomes" id="UP000700596">
    <property type="component" value="Unassembled WGS sequence"/>
</dbReference>
<reference evidence="2" key="1">
    <citation type="journal article" date="2021" name="Nat. Commun.">
        <title>Genetic determinants of endophytism in the Arabidopsis root mycobiome.</title>
        <authorList>
            <person name="Mesny F."/>
            <person name="Miyauchi S."/>
            <person name="Thiergart T."/>
            <person name="Pickel B."/>
            <person name="Atanasova L."/>
            <person name="Karlsson M."/>
            <person name="Huettel B."/>
            <person name="Barry K.W."/>
            <person name="Haridas S."/>
            <person name="Chen C."/>
            <person name="Bauer D."/>
            <person name="Andreopoulos W."/>
            <person name="Pangilinan J."/>
            <person name="LaButti K."/>
            <person name="Riley R."/>
            <person name="Lipzen A."/>
            <person name="Clum A."/>
            <person name="Drula E."/>
            <person name="Henrissat B."/>
            <person name="Kohler A."/>
            <person name="Grigoriev I.V."/>
            <person name="Martin F.M."/>
            <person name="Hacquard S."/>
        </authorList>
    </citation>
    <scope>NUCLEOTIDE SEQUENCE</scope>
    <source>
        <strain evidence="2">MPI-CAGE-CH-0243</strain>
    </source>
</reference>
<gene>
    <name evidence="2" type="ORF">B0J11DRAFT_511964</name>
</gene>
<feature type="compositionally biased region" description="Basic residues" evidence="1">
    <location>
        <begin position="314"/>
        <end position="326"/>
    </location>
</feature>
<feature type="compositionally biased region" description="Basic and acidic residues" evidence="1">
    <location>
        <begin position="482"/>
        <end position="491"/>
    </location>
</feature>
<accession>A0A9P9D473</accession>
<dbReference type="AlphaFoldDB" id="A0A9P9D473"/>
<proteinExistence type="predicted"/>
<evidence type="ECO:0000313" key="3">
    <source>
        <dbReference type="Proteomes" id="UP000700596"/>
    </source>
</evidence>
<organism evidence="2 3">
    <name type="scientific">Dendryphion nanum</name>
    <dbReference type="NCBI Taxonomy" id="256645"/>
    <lineage>
        <taxon>Eukaryota</taxon>
        <taxon>Fungi</taxon>
        <taxon>Dikarya</taxon>
        <taxon>Ascomycota</taxon>
        <taxon>Pezizomycotina</taxon>
        <taxon>Dothideomycetes</taxon>
        <taxon>Pleosporomycetidae</taxon>
        <taxon>Pleosporales</taxon>
        <taxon>Torulaceae</taxon>
        <taxon>Dendryphion</taxon>
    </lineage>
</organism>
<name>A0A9P9D473_9PLEO</name>
<comment type="caution">
    <text evidence="2">The sequence shown here is derived from an EMBL/GenBank/DDBJ whole genome shotgun (WGS) entry which is preliminary data.</text>
</comment>
<feature type="region of interest" description="Disordered" evidence="1">
    <location>
        <begin position="482"/>
        <end position="506"/>
    </location>
</feature>
<feature type="region of interest" description="Disordered" evidence="1">
    <location>
        <begin position="298"/>
        <end position="330"/>
    </location>
</feature>
<keyword evidence="3" id="KW-1185">Reference proteome</keyword>